<dbReference type="KEGG" id="aten:116290866"/>
<dbReference type="GeneID" id="116290866"/>
<dbReference type="Proteomes" id="UP000515163">
    <property type="component" value="Unplaced"/>
</dbReference>
<sequence>MLSGQQIPPSSKMAAAAEGRAKLSFRNIFVQTQGAYKLRLALAQKLSHGKILKDDAEEIQELNILLEKSADTSLNVSLECSMALVGLVTENKIEFNYMLTKFLNILPSTSNKSGIIHAVTSLLLLQIDLLEHRHGVYKCPYGIGSHPHPFITILKNNPESGHLLIEKVGAVLNKTYGTQDTNQIFKMMKPFLLFILGDPRSST</sequence>
<dbReference type="InterPro" id="IPR045163">
    <property type="entry name" value="Focadhesin/RST1"/>
</dbReference>
<feature type="non-terminal residue" evidence="2">
    <location>
        <position position="203"/>
    </location>
</feature>
<organism evidence="1 2">
    <name type="scientific">Actinia tenebrosa</name>
    <name type="common">Australian red waratah sea anemone</name>
    <dbReference type="NCBI Taxonomy" id="6105"/>
    <lineage>
        <taxon>Eukaryota</taxon>
        <taxon>Metazoa</taxon>
        <taxon>Cnidaria</taxon>
        <taxon>Anthozoa</taxon>
        <taxon>Hexacorallia</taxon>
        <taxon>Actiniaria</taxon>
        <taxon>Actiniidae</taxon>
        <taxon>Actinia</taxon>
    </lineage>
</organism>
<reference evidence="2" key="1">
    <citation type="submission" date="2025-08" db="UniProtKB">
        <authorList>
            <consortium name="RefSeq"/>
        </authorList>
    </citation>
    <scope>IDENTIFICATION</scope>
</reference>
<proteinExistence type="predicted"/>
<dbReference type="InParanoid" id="A0A6P8HFU4"/>
<dbReference type="PANTHER" id="PTHR16212">
    <property type="entry name" value="FOCADHESIN FAMILY MEMBER"/>
    <property type="match status" value="1"/>
</dbReference>
<dbReference type="AlphaFoldDB" id="A0A6P8HFU4"/>
<name>A0A6P8HFU4_ACTTE</name>
<accession>A0A6P8HFU4</accession>
<evidence type="ECO:0000313" key="2">
    <source>
        <dbReference type="RefSeq" id="XP_031553848.1"/>
    </source>
</evidence>
<dbReference type="RefSeq" id="XP_031553848.1">
    <property type="nucleotide sequence ID" value="XM_031697988.1"/>
</dbReference>
<dbReference type="OrthoDB" id="6125419at2759"/>
<dbReference type="GO" id="GO:0060147">
    <property type="term" value="P:regulation of post-transcriptional gene silencing"/>
    <property type="evidence" value="ECO:0007669"/>
    <property type="project" value="InterPro"/>
</dbReference>
<evidence type="ECO:0000313" key="1">
    <source>
        <dbReference type="Proteomes" id="UP000515163"/>
    </source>
</evidence>
<protein>
    <submittedName>
        <fullName evidence="2">Focadhesin-like</fullName>
    </submittedName>
</protein>
<gene>
    <name evidence="2" type="primary">LOC116290866</name>
</gene>
<keyword evidence="1" id="KW-1185">Reference proteome</keyword>
<dbReference type="PANTHER" id="PTHR16212:SF4">
    <property type="entry name" value="FOCADHESIN"/>
    <property type="match status" value="1"/>
</dbReference>